<dbReference type="PANTHER" id="PTHR36945:SF2">
    <property type="entry name" value="C2H2-TYPE DOMAIN-CONTAINING PROTEIN"/>
    <property type="match status" value="1"/>
</dbReference>
<feature type="binding site" evidence="6">
    <location>
        <position position="474"/>
    </location>
    <ligand>
        <name>Zn(2+)</name>
        <dbReference type="ChEBI" id="CHEBI:29105"/>
        <label>1</label>
    </ligand>
</feature>
<dbReference type="CTD" id="177948"/>
<dbReference type="GO" id="GO:0046872">
    <property type="term" value="F:metal ion binding"/>
    <property type="evidence" value="ECO:0007669"/>
    <property type="project" value="UniProtKB-KW"/>
</dbReference>
<keyword evidence="4" id="KW-1185">Reference proteome</keyword>
<dbReference type="PROSITE" id="PS00028">
    <property type="entry name" value="ZINC_FINGER_C2H2_1"/>
    <property type="match status" value="1"/>
</dbReference>
<keyword evidence="6" id="KW-0002">3D-structure</keyword>
<feature type="binding site" evidence="6">
    <location>
        <position position="525"/>
    </location>
    <ligand>
        <name>Zn(2+)</name>
        <dbReference type="ChEBI" id="CHEBI:29105"/>
        <label>2</label>
    </ligand>
</feature>
<dbReference type="UCSC" id="T07G12.10">
    <property type="organism name" value="c. elegans"/>
</dbReference>
<name>O18067_CAEEL</name>
<feature type="region of interest" description="Disordered" evidence="1">
    <location>
        <begin position="246"/>
        <end position="271"/>
    </location>
</feature>
<dbReference type="eggNOG" id="ENOG502R659">
    <property type="taxonomic scope" value="Eukaryota"/>
</dbReference>
<dbReference type="OMA" id="DKENTRM"/>
<feature type="binding site" evidence="6">
    <location>
        <position position="501"/>
    </location>
    <ligand>
        <name>Zn(2+)</name>
        <dbReference type="ChEBI" id="CHEBI:29105"/>
        <label>1</label>
    </ligand>
</feature>
<dbReference type="Bgee" id="WBGene00011600">
    <property type="expression patterns" value="Expressed in germ line (C elegans) and 3 other cell types or tissues"/>
</dbReference>
<dbReference type="FunCoup" id="O18067">
    <property type="interactions" value="1436"/>
</dbReference>
<gene>
    <name evidence="3 5" type="primary">zim-2</name>
    <name evidence="3" type="ORF">CELE_T07G12.10</name>
    <name evidence="5" type="ORF">T07G12.10</name>
</gene>
<feature type="binding site" evidence="6">
    <location>
        <position position="512"/>
    </location>
    <ligand>
        <name>Zn(2+)</name>
        <dbReference type="ChEBI" id="CHEBI:29105"/>
        <label>2</label>
    </ligand>
</feature>
<dbReference type="EMBL" id="BX284604">
    <property type="protein sequence ID" value="CAB05280.2"/>
    <property type="molecule type" value="Genomic_DNA"/>
</dbReference>
<protein>
    <submittedName>
        <fullName evidence="3">C2H2-type domain-containing protein</fullName>
    </submittedName>
</protein>
<dbReference type="PhylomeDB" id="O18067"/>
<feature type="binding site" evidence="6">
    <location>
        <position position="497"/>
    </location>
    <ligand>
        <name>Zn(2+)</name>
        <dbReference type="ChEBI" id="CHEBI:29105"/>
        <label>1</label>
    </ligand>
</feature>
<dbReference type="Proteomes" id="UP000001940">
    <property type="component" value="Chromosome IV"/>
</dbReference>
<dbReference type="STRING" id="6239.T07G12.10.4"/>
<dbReference type="GeneID" id="177948"/>
<dbReference type="PIR" id="T24682">
    <property type="entry name" value="T24682"/>
</dbReference>
<dbReference type="PaxDb" id="6239-T07G12.10"/>
<reference evidence="6" key="2">
    <citation type="journal article" date="2024" name="Nat. Commun.">
        <title>Structural basis for C. elegans pairing center DNA binding specificity by the ZIM/HIM-8 family proteins.</title>
        <authorList>
            <person name="Li M."/>
            <person name="Zhu C."/>
            <person name="Xu Z."/>
            <person name="Xu M."/>
            <person name="Kuang Y."/>
            <person name="Hou X."/>
            <person name="Huang X."/>
            <person name="Lv M."/>
            <person name="Liu Y."/>
            <person name="Zhang Y."/>
            <person name="Xu Z."/>
            <person name="Han X."/>
            <person name="Wang S."/>
            <person name="Shi Y."/>
            <person name="Guang S."/>
            <person name="Li F."/>
        </authorList>
    </citation>
    <scope>X-RAY CRYSTALLOGRAPHY (1.80 ANGSTROMS) OF 450-570 IN COMPLEX WITH ZN(2+)</scope>
</reference>
<dbReference type="KEGG" id="cel:CELE_T07G12.10"/>
<dbReference type="OrthoDB" id="5865697at2759"/>
<dbReference type="AlphaFoldDB" id="O18067"/>
<keyword evidence="6" id="KW-0479">Metal-binding</keyword>
<dbReference type="AGR" id="WB:WBGene00011600"/>
<keyword evidence="6" id="KW-0862">Zinc</keyword>
<feature type="compositionally biased region" description="Polar residues" evidence="1">
    <location>
        <begin position="246"/>
        <end position="259"/>
    </location>
</feature>
<evidence type="ECO:0000313" key="5">
    <source>
        <dbReference type="WormBase" id="T07G12.10"/>
    </source>
</evidence>
<dbReference type="InterPro" id="IPR053360">
    <property type="entry name" value="Zinc_finger_domain"/>
</dbReference>
<reference evidence="3 4" key="1">
    <citation type="journal article" date="1998" name="Science">
        <title>Genome sequence of the nematode C. elegans: a platform for investigating biology.</title>
        <authorList>
            <consortium name="The C. elegans sequencing consortium"/>
            <person name="Sulson J.E."/>
            <person name="Waterston R."/>
        </authorList>
    </citation>
    <scope>NUCLEOTIDE SEQUENCE [LARGE SCALE GENOMIC DNA]</scope>
    <source>
        <strain evidence="3 4">Bristol N2</strain>
    </source>
</reference>
<dbReference type="WormBase" id="T07G12.10">
    <property type="protein sequence ID" value="CE29521"/>
    <property type="gene ID" value="WBGene00011600"/>
    <property type="gene designation" value="zim-2"/>
</dbReference>
<evidence type="ECO:0000259" key="2">
    <source>
        <dbReference type="PROSITE" id="PS00028"/>
    </source>
</evidence>
<feature type="binding site" evidence="6">
    <location>
        <position position="530"/>
    </location>
    <ligand>
        <name>Zn(2+)</name>
        <dbReference type="ChEBI" id="CHEBI:29105"/>
        <label>2</label>
    </ligand>
</feature>
<accession>O18067</accession>
<dbReference type="InterPro" id="IPR013087">
    <property type="entry name" value="Znf_C2H2_type"/>
</dbReference>
<dbReference type="GO" id="GO:0000794">
    <property type="term" value="C:condensed nuclear chromosome"/>
    <property type="evidence" value="ECO:0000314"/>
    <property type="project" value="WormBase"/>
</dbReference>
<proteinExistence type="evidence at protein level"/>
<feature type="binding site" evidence="6">
    <location>
        <position position="479"/>
    </location>
    <ligand>
        <name>Zn(2+)</name>
        <dbReference type="ChEBI" id="CHEBI:29105"/>
        <label>1</label>
    </ligand>
</feature>
<feature type="binding site" evidence="6">
    <location>
        <position position="509"/>
    </location>
    <ligand>
        <name>Zn(2+)</name>
        <dbReference type="ChEBI" id="CHEBI:29105"/>
        <label>2</label>
    </ligand>
</feature>
<evidence type="ECO:0000256" key="1">
    <source>
        <dbReference type="SAM" id="MobiDB-lite"/>
    </source>
</evidence>
<evidence type="ECO:0000313" key="4">
    <source>
        <dbReference type="Proteomes" id="UP000001940"/>
    </source>
</evidence>
<dbReference type="PDB" id="8YVA">
    <property type="method" value="X-ray"/>
    <property type="resolution" value="1.80 A"/>
    <property type="chains" value="A/B=450-570"/>
</dbReference>
<sequence>MTCDDWNSFIQVNIYGKTIEGLQQQGVVLETLLNNVGCSKLWIVEGSVCTSSTPESSTYSEKRTIEPVVSLSTTLATNKLPRFSTPAVGHSKYNSAKNFTLNLAEKLSEILSDDDKTDKCLENSYQSETSREDVIQDLLEEMVQTVADVDQAPILLSTTLANIGVPRFSTPIKPQNGLDRKFTMNMTERISEIDSNYLGYEVLDDSNKILTANCEEVEMSLCENIPGVNNARTFSNTPYDDFLNIYSTPKNPKSNSSVPYQEGKRRSSRRLSTLSSLKETVKIEPAVSKSTKRSRLAPIQILSQTVRPNIEHTFPVSTSAIQSDGFSYEHPINEYGDNESFSSAKSHCDEPSFCNAVDLKPVLKVLNSGRTVLTGSIISDQPPVIELSRDHNIEGVFQNNFVDVEDTMLIENYEEVGAEIVEVDDQDQYEVISEDDEKEKSPIPSKNRVSFAFPLVQSPNKQKEEMNKVHNIKCHFDNCNRKIHWKIRYGKLRLVDHALSHQEEKSIDCQKCEYSCQTTRQMRYHYKKIHANLKMEGFGILNIPLQNTKFSDVWNKCFGDQLKTIGPVRKAERTPRRKLKSIRL</sequence>
<evidence type="ECO:0007829" key="6">
    <source>
        <dbReference type="PDB" id="8YVA"/>
    </source>
</evidence>
<dbReference type="DIP" id="DIP-25462N"/>
<dbReference type="PANTHER" id="PTHR36945">
    <property type="entry name" value="HIGH INCIDENCE OF MALES (INCREASED X CHROMOSOME LOSS)-RELATED-RELATED"/>
    <property type="match status" value="1"/>
</dbReference>
<dbReference type="RefSeq" id="NP_001370041.1">
    <property type="nucleotide sequence ID" value="NM_001383192.2"/>
</dbReference>
<evidence type="ECO:0000313" key="3">
    <source>
        <dbReference type="EMBL" id="CAB05280.2"/>
    </source>
</evidence>
<dbReference type="HOGENOM" id="CLU_007005_0_0_1"/>
<feature type="domain" description="C2H2-type" evidence="2">
    <location>
        <begin position="509"/>
        <end position="530"/>
    </location>
</feature>
<dbReference type="InParanoid" id="O18067"/>
<organism evidence="3 4">
    <name type="scientific">Caenorhabditis elegans</name>
    <dbReference type="NCBI Taxonomy" id="6239"/>
    <lineage>
        <taxon>Eukaryota</taxon>
        <taxon>Metazoa</taxon>
        <taxon>Ecdysozoa</taxon>
        <taxon>Nematoda</taxon>
        <taxon>Chromadorea</taxon>
        <taxon>Rhabditida</taxon>
        <taxon>Rhabditina</taxon>
        <taxon>Rhabditomorpha</taxon>
        <taxon>Rhabditoidea</taxon>
        <taxon>Rhabditidae</taxon>
        <taxon>Peloderinae</taxon>
        <taxon>Caenorhabditis</taxon>
    </lineage>
</organism>
<dbReference type="SMR" id="O18067"/>
<dbReference type="GO" id="GO:0045132">
    <property type="term" value="P:meiotic chromosome segregation"/>
    <property type="evidence" value="ECO:0000318"/>
    <property type="project" value="GO_Central"/>
</dbReference>